<dbReference type="InterPro" id="IPR042047">
    <property type="entry name" value="SleB_dom1"/>
</dbReference>
<comment type="caution">
    <text evidence="3">The sequence shown here is derived from an EMBL/GenBank/DDBJ whole genome shotgun (WGS) entry which is preliminary data.</text>
</comment>
<reference evidence="4" key="1">
    <citation type="submission" date="2017-09" db="EMBL/GenBank/DDBJ databases">
        <title>Depth-based differentiation of microbial function through sediment-hosted aquifers and enrichment of novel symbionts in the deep terrestrial subsurface.</title>
        <authorList>
            <person name="Probst A.J."/>
            <person name="Ladd B."/>
            <person name="Jarett J.K."/>
            <person name="Geller-Mcgrath D.E."/>
            <person name="Sieber C.M.K."/>
            <person name="Emerson J.B."/>
            <person name="Anantharaman K."/>
            <person name="Thomas B.C."/>
            <person name="Malmstrom R."/>
            <person name="Stieglmeier M."/>
            <person name="Klingl A."/>
            <person name="Woyke T."/>
            <person name="Ryan C.M."/>
            <person name="Banfield J.F."/>
        </authorList>
    </citation>
    <scope>NUCLEOTIDE SEQUENCE [LARGE SCALE GENOMIC DNA]</scope>
</reference>
<feature type="domain" description="Cell wall hydrolase SleB" evidence="2">
    <location>
        <begin position="262"/>
        <end position="377"/>
    </location>
</feature>
<evidence type="ECO:0000313" key="3">
    <source>
        <dbReference type="EMBL" id="PIR95351.1"/>
    </source>
</evidence>
<feature type="transmembrane region" description="Helical" evidence="1">
    <location>
        <begin position="390"/>
        <end position="410"/>
    </location>
</feature>
<name>A0A2H0V8F7_9BACT</name>
<dbReference type="Proteomes" id="UP000229972">
    <property type="component" value="Unassembled WGS sequence"/>
</dbReference>
<dbReference type="Gene3D" id="1.10.10.2520">
    <property type="entry name" value="Cell wall hydrolase SleB, domain 1"/>
    <property type="match status" value="1"/>
</dbReference>
<protein>
    <recommendedName>
        <fullName evidence="2">Cell wall hydrolase SleB domain-containing protein</fullName>
    </recommendedName>
</protein>
<dbReference type="Pfam" id="PF07486">
    <property type="entry name" value="Hydrolase_2"/>
    <property type="match status" value="1"/>
</dbReference>
<keyword evidence="1" id="KW-0812">Transmembrane</keyword>
<evidence type="ECO:0000256" key="1">
    <source>
        <dbReference type="SAM" id="Phobius"/>
    </source>
</evidence>
<dbReference type="EMBL" id="PFAL01000027">
    <property type="protein sequence ID" value="PIR95351.1"/>
    <property type="molecule type" value="Genomic_DNA"/>
</dbReference>
<gene>
    <name evidence="3" type="ORF">COT93_02790</name>
</gene>
<evidence type="ECO:0000313" key="4">
    <source>
        <dbReference type="Proteomes" id="UP000229972"/>
    </source>
</evidence>
<keyword evidence="1" id="KW-0472">Membrane</keyword>
<organism evidence="3 4">
    <name type="scientific">Candidatus Falkowbacteria bacterium CG10_big_fil_rev_8_21_14_0_10_37_18</name>
    <dbReference type="NCBI Taxonomy" id="1974562"/>
    <lineage>
        <taxon>Bacteria</taxon>
        <taxon>Candidatus Falkowiibacteriota</taxon>
    </lineage>
</organism>
<proteinExistence type="predicted"/>
<dbReference type="GO" id="GO:0016787">
    <property type="term" value="F:hydrolase activity"/>
    <property type="evidence" value="ECO:0007669"/>
    <property type="project" value="InterPro"/>
</dbReference>
<dbReference type="AlphaFoldDB" id="A0A2H0V8F7"/>
<sequence>MLIILYFLEDSTCLVEVIASAKSWWQNFKYSRAFFKDDDIFLYLDNQELTTSLKTKQDARSAWNGNELKGLEKTVLVVACLKQGNHVIKLKSNQSPYLKSISVSQVEEKDKIVYIPTDNNPAQRSQGRPWLSYIVLDLFITKLSITAKTNKNRKDDDDLKLIVNGKIQKNENFKSHRDWYWCGKVLKGKDKIFSKDINYKTKQYNFDLYSDETPRLSRIEIGIRESKRIPTVDDPLWTGDFRDNTEEIILARAIFGEGRSLPDEGKIAIAWSIKNRVEDNRWTNNYHDVILQKSQFSAFRESDKNWEYVKNPFYDINPKQLAAWKKCYEIAGQVISGEIKDQTGGINHYFSDYIDYPSWTKSKNAQFIMKIDNTLFYNLKKVSNGGFIKIKYLIILLLLLTLISIGYVLVKNVFFIKDSQATYNNETEEKFYHLYINPQTNEIEKIVFQEDGSIIGVKQITSDGYLKSHLRLFANDGPTFGYYQHLHKSNEDFDDNNDEERVRYYNNYVVLMIDRNDGLGPFAVYKGDVHTSSWEWEDNKHVKVYLGCGTHCLYYYIINIDDLRIKEEGHVYTDNETSI</sequence>
<dbReference type="InterPro" id="IPR011105">
    <property type="entry name" value="Cell_wall_hydrolase_SleB"/>
</dbReference>
<keyword evidence="1" id="KW-1133">Transmembrane helix</keyword>
<evidence type="ECO:0000259" key="2">
    <source>
        <dbReference type="Pfam" id="PF07486"/>
    </source>
</evidence>
<accession>A0A2H0V8F7</accession>